<keyword evidence="2" id="KW-1185">Reference proteome</keyword>
<accession>A0ACC2BK03</accession>
<dbReference type="EMBL" id="CM055106">
    <property type="protein sequence ID" value="KAJ7530128.1"/>
    <property type="molecule type" value="Genomic_DNA"/>
</dbReference>
<name>A0ACC2BK03_DIPCM</name>
<dbReference type="Proteomes" id="UP001162992">
    <property type="component" value="Chromosome 15"/>
</dbReference>
<sequence length="426" mass="47826">MAKTLQLWEVDPFFAVAEEVQNSADRMESALRSWRHIRALAEASPYDVPSCNIIDSFERDLLTTLDTVKWQLQEFERAVMVAAATEKVYLGEDAPSRHHQFVTAIRSQITSAEHVLKDASCPQVSGAIHLNIKDDETDSFAQFLSGQKFCGKRVDNGTNAHCNSMENQLLRKEISCRFLTQMDSVVDRDLTNVEPVVYRSEYEPAKINTEEDSFTSQGQLEIYQDKREEGNKLLREKQKHFKESVGYPYAIHGEVIEKLVTGHRMSSTSGTTLENRIPEIMKTDVNSFVGSDASEKPVDGLSIWRFCTGMKNAAKLQISSNGFKRWKDGDAGRRDESQGGDICVVVNGGINSLERGWVSKWPASHRKMAIEHISSESNFADEKLCNGWKTVQCHSQPTWKAISASRMVQIVSAILIVLCLVGINSI</sequence>
<protein>
    <submittedName>
        <fullName evidence="1">Uncharacterized protein</fullName>
    </submittedName>
</protein>
<proteinExistence type="predicted"/>
<organism evidence="1 2">
    <name type="scientific">Diphasiastrum complanatum</name>
    <name type="common">Issler's clubmoss</name>
    <name type="synonym">Lycopodium complanatum</name>
    <dbReference type="NCBI Taxonomy" id="34168"/>
    <lineage>
        <taxon>Eukaryota</taxon>
        <taxon>Viridiplantae</taxon>
        <taxon>Streptophyta</taxon>
        <taxon>Embryophyta</taxon>
        <taxon>Tracheophyta</taxon>
        <taxon>Lycopodiopsida</taxon>
        <taxon>Lycopodiales</taxon>
        <taxon>Lycopodiaceae</taxon>
        <taxon>Lycopodioideae</taxon>
        <taxon>Diphasiastrum</taxon>
    </lineage>
</organism>
<evidence type="ECO:0000313" key="1">
    <source>
        <dbReference type="EMBL" id="KAJ7530128.1"/>
    </source>
</evidence>
<evidence type="ECO:0000313" key="2">
    <source>
        <dbReference type="Proteomes" id="UP001162992"/>
    </source>
</evidence>
<comment type="caution">
    <text evidence="1">The sequence shown here is derived from an EMBL/GenBank/DDBJ whole genome shotgun (WGS) entry which is preliminary data.</text>
</comment>
<reference evidence="2" key="1">
    <citation type="journal article" date="2024" name="Proc. Natl. Acad. Sci. U.S.A.">
        <title>Extraordinary preservation of gene collinearity over three hundred million years revealed in homosporous lycophytes.</title>
        <authorList>
            <person name="Li C."/>
            <person name="Wickell D."/>
            <person name="Kuo L.Y."/>
            <person name="Chen X."/>
            <person name="Nie B."/>
            <person name="Liao X."/>
            <person name="Peng D."/>
            <person name="Ji J."/>
            <person name="Jenkins J."/>
            <person name="Williams M."/>
            <person name="Shu S."/>
            <person name="Plott C."/>
            <person name="Barry K."/>
            <person name="Rajasekar S."/>
            <person name="Grimwood J."/>
            <person name="Han X."/>
            <person name="Sun S."/>
            <person name="Hou Z."/>
            <person name="He W."/>
            <person name="Dai G."/>
            <person name="Sun C."/>
            <person name="Schmutz J."/>
            <person name="Leebens-Mack J.H."/>
            <person name="Li F.W."/>
            <person name="Wang L."/>
        </authorList>
    </citation>
    <scope>NUCLEOTIDE SEQUENCE [LARGE SCALE GENOMIC DNA]</scope>
    <source>
        <strain evidence="2">cv. PW_Plant_1</strain>
    </source>
</reference>
<gene>
    <name evidence="1" type="ORF">O6H91_15G080100</name>
</gene>